<evidence type="ECO:0000313" key="2">
    <source>
        <dbReference type="EMBL" id="OHU96392.1"/>
    </source>
</evidence>
<dbReference type="AlphaFoldDB" id="A0A1S1N596"/>
<comment type="caution">
    <text evidence="2">The sequence shown here is derived from an EMBL/GenBank/DDBJ whole genome shotgun (WGS) entry which is preliminary data.</text>
</comment>
<keyword evidence="1" id="KW-0732">Signal</keyword>
<dbReference type="Proteomes" id="UP000180253">
    <property type="component" value="Unassembled WGS sequence"/>
</dbReference>
<feature type="signal peptide" evidence="1">
    <location>
        <begin position="1"/>
        <end position="24"/>
    </location>
</feature>
<feature type="chain" id="PRO_5010203826" evidence="1">
    <location>
        <begin position="25"/>
        <end position="308"/>
    </location>
</feature>
<dbReference type="GO" id="GO:0004623">
    <property type="term" value="F:phospholipase A2 activity"/>
    <property type="evidence" value="ECO:0007669"/>
    <property type="project" value="InterPro"/>
</dbReference>
<reference evidence="2 3" key="1">
    <citation type="submission" date="2016-10" db="EMBL/GenBank/DDBJ databases">
        <title>Pseudoalteromonas amylolytica sp. nov., isolated from the surface seawater.</title>
        <authorList>
            <person name="Wu Y.-H."/>
            <person name="Cheng H."/>
            <person name="Jin X.-B."/>
            <person name="Wang C.-S."/>
            <person name="Xu X.-W."/>
        </authorList>
    </citation>
    <scope>NUCLEOTIDE SEQUENCE [LARGE SCALE GENOMIC DNA]</scope>
    <source>
        <strain evidence="2 3">JCM 12483</strain>
    </source>
</reference>
<dbReference type="OrthoDB" id="6282885at2"/>
<evidence type="ECO:0000256" key="1">
    <source>
        <dbReference type="SAM" id="SignalP"/>
    </source>
</evidence>
<dbReference type="RefSeq" id="WP_070991248.1">
    <property type="nucleotide sequence ID" value="NZ_CBCSHD010000003.1"/>
</dbReference>
<keyword evidence="3" id="KW-1185">Reference proteome</keyword>
<dbReference type="SUPFAM" id="SSF48619">
    <property type="entry name" value="Phospholipase A2, PLA2"/>
    <property type="match status" value="1"/>
</dbReference>
<dbReference type="GO" id="GO:0050482">
    <property type="term" value="P:arachidonate secretion"/>
    <property type="evidence" value="ECO:0007669"/>
    <property type="project" value="InterPro"/>
</dbReference>
<sequence length="308" mass="34656">MKYEGSIAATLLIAGMSTSFVANARICAKPSIVQDGCTFPVVGVITDAAKPFKDLWRNQCNKHDVNYQTLGKSKQASDSEFYADMRARCDSKFNKYLMYSLNRTCRTAASGVYNILKKVDSSKYYLPNQRKIENVTQSYVNSINADQCDMTPEYAGVYDPSLLSYINTTFYSIARRQPTAYERFELLSFYDPDTPLSAWQSAVRSQSTQMARLSGPKAVARSESSRNQYVKSASSSTGSNLRYEWDLNYGQQSGVKYTKSFMTRYNETKTIYGSLKVTDSNGRSDLLIINDRFTTTGECAPSPKLECY</sequence>
<organism evidence="2 3">
    <name type="scientific">Pseudoalteromonas byunsanensis</name>
    <dbReference type="NCBI Taxonomy" id="327939"/>
    <lineage>
        <taxon>Bacteria</taxon>
        <taxon>Pseudomonadati</taxon>
        <taxon>Pseudomonadota</taxon>
        <taxon>Gammaproteobacteria</taxon>
        <taxon>Alteromonadales</taxon>
        <taxon>Pseudoalteromonadaceae</taxon>
        <taxon>Pseudoalteromonas</taxon>
    </lineage>
</organism>
<dbReference type="Gene3D" id="1.20.90.10">
    <property type="entry name" value="Phospholipase A2 domain"/>
    <property type="match status" value="1"/>
</dbReference>
<accession>A0A1S1N596</accession>
<dbReference type="Gene3D" id="2.60.40.10">
    <property type="entry name" value="Immunoglobulins"/>
    <property type="match status" value="1"/>
</dbReference>
<proteinExistence type="predicted"/>
<name>A0A1S1N596_9GAMM</name>
<dbReference type="EMBL" id="MNAN01000027">
    <property type="protein sequence ID" value="OHU96392.1"/>
    <property type="molecule type" value="Genomic_DNA"/>
</dbReference>
<protein>
    <submittedName>
        <fullName evidence="2">Uncharacterized protein</fullName>
    </submittedName>
</protein>
<evidence type="ECO:0000313" key="3">
    <source>
        <dbReference type="Proteomes" id="UP000180253"/>
    </source>
</evidence>
<dbReference type="GO" id="GO:0006644">
    <property type="term" value="P:phospholipid metabolic process"/>
    <property type="evidence" value="ECO:0007669"/>
    <property type="project" value="InterPro"/>
</dbReference>
<dbReference type="InterPro" id="IPR036444">
    <property type="entry name" value="PLipase_A2_dom_sf"/>
</dbReference>
<gene>
    <name evidence="2" type="ORF">BIW53_07580</name>
</gene>
<dbReference type="InterPro" id="IPR013783">
    <property type="entry name" value="Ig-like_fold"/>
</dbReference>